<dbReference type="AlphaFoldDB" id="A0A915IBD0"/>
<dbReference type="Proteomes" id="UP000887565">
    <property type="component" value="Unplaced"/>
</dbReference>
<evidence type="ECO:0000313" key="2">
    <source>
        <dbReference type="WBParaSite" id="nRc.2.0.1.t11484-RA"/>
    </source>
</evidence>
<protein>
    <submittedName>
        <fullName evidence="2">Uncharacterized protein</fullName>
    </submittedName>
</protein>
<organism evidence="1 2">
    <name type="scientific">Romanomermis culicivorax</name>
    <name type="common">Nematode worm</name>
    <dbReference type="NCBI Taxonomy" id="13658"/>
    <lineage>
        <taxon>Eukaryota</taxon>
        <taxon>Metazoa</taxon>
        <taxon>Ecdysozoa</taxon>
        <taxon>Nematoda</taxon>
        <taxon>Enoplea</taxon>
        <taxon>Dorylaimia</taxon>
        <taxon>Mermithida</taxon>
        <taxon>Mermithoidea</taxon>
        <taxon>Mermithidae</taxon>
        <taxon>Romanomermis</taxon>
    </lineage>
</organism>
<name>A0A915IBD0_ROMCU</name>
<sequence>ILNKTSNKNAFKDKNSDEKQIVNEEINELIVSLGLLALDKLLFISCTDYMLLALSGIILHPSLTAVTDASSVETDPDFKLIILLILFPDVLAKARCRQEGEKEIERRWGRSGPQERTILDDAVKSALQHLPCNESWGKVPARRGVRRNPVFREQRET</sequence>
<keyword evidence="1" id="KW-1185">Reference proteome</keyword>
<reference evidence="2" key="1">
    <citation type="submission" date="2022-11" db="UniProtKB">
        <authorList>
            <consortium name="WormBaseParasite"/>
        </authorList>
    </citation>
    <scope>IDENTIFICATION</scope>
</reference>
<proteinExistence type="predicted"/>
<dbReference type="WBParaSite" id="nRc.2.0.1.t11484-RA">
    <property type="protein sequence ID" value="nRc.2.0.1.t11484-RA"/>
    <property type="gene ID" value="nRc.2.0.1.g11484"/>
</dbReference>
<evidence type="ECO:0000313" key="1">
    <source>
        <dbReference type="Proteomes" id="UP000887565"/>
    </source>
</evidence>
<accession>A0A915IBD0</accession>